<evidence type="ECO:0000256" key="2">
    <source>
        <dbReference type="SAM" id="SignalP"/>
    </source>
</evidence>
<keyword evidence="4" id="KW-1185">Reference proteome</keyword>
<comment type="caution">
    <text evidence="3">The sequence shown here is derived from an EMBL/GenBank/DDBJ whole genome shotgun (WGS) entry which is preliminary data.</text>
</comment>
<feature type="compositionally biased region" description="Basic and acidic residues" evidence="1">
    <location>
        <begin position="266"/>
        <end position="275"/>
    </location>
</feature>
<evidence type="ECO:0000313" key="3">
    <source>
        <dbReference type="EMBL" id="TKR94356.1"/>
    </source>
</evidence>
<dbReference type="PANTHER" id="PTHR36520">
    <property type="entry name" value="PROTEIN CBG13000-RELATED"/>
    <property type="match status" value="1"/>
</dbReference>
<dbReference type="Proteomes" id="UP000298663">
    <property type="component" value="Unassembled WGS sequence"/>
</dbReference>
<name>A0A4U5PDF0_STECR</name>
<dbReference type="OrthoDB" id="5911973at2759"/>
<feature type="chain" id="PRO_5021014588" evidence="2">
    <location>
        <begin position="19"/>
        <end position="275"/>
    </location>
</feature>
<dbReference type="PANTHER" id="PTHR36520:SF4">
    <property type="entry name" value="DUF3421 DOMAIN-CONTAINING PROTEIN"/>
    <property type="match status" value="1"/>
</dbReference>
<accession>A0A4U5PDF0</accession>
<feature type="signal peptide" evidence="2">
    <location>
        <begin position="1"/>
        <end position="18"/>
    </location>
</feature>
<proteinExistence type="predicted"/>
<protein>
    <submittedName>
        <fullName evidence="3">Uncharacterized protein</fullName>
    </submittedName>
</protein>
<dbReference type="EMBL" id="AZBU02000002">
    <property type="protein sequence ID" value="TKR94356.1"/>
    <property type="molecule type" value="Genomic_DNA"/>
</dbReference>
<reference evidence="3 4" key="2">
    <citation type="journal article" date="2019" name="G3 (Bethesda)">
        <title>Hybrid Assembly of the Genome of the Entomopathogenic Nematode Steinernema carpocapsae Identifies the X-Chromosome.</title>
        <authorList>
            <person name="Serra L."/>
            <person name="Macchietto M."/>
            <person name="Macias-Munoz A."/>
            <person name="McGill C.J."/>
            <person name="Rodriguez I.M."/>
            <person name="Rodriguez B."/>
            <person name="Murad R."/>
            <person name="Mortazavi A."/>
        </authorList>
    </citation>
    <scope>NUCLEOTIDE SEQUENCE [LARGE SCALE GENOMIC DNA]</scope>
    <source>
        <strain evidence="3 4">ALL</strain>
    </source>
</reference>
<dbReference type="STRING" id="34508.A0A4U5PDF0"/>
<evidence type="ECO:0000256" key="1">
    <source>
        <dbReference type="SAM" id="MobiDB-lite"/>
    </source>
</evidence>
<evidence type="ECO:0000313" key="4">
    <source>
        <dbReference type="Proteomes" id="UP000298663"/>
    </source>
</evidence>
<dbReference type="AlphaFoldDB" id="A0A4U5PDF0"/>
<keyword evidence="2" id="KW-0732">Signal</keyword>
<reference evidence="3 4" key="1">
    <citation type="journal article" date="2015" name="Genome Biol.">
        <title>Comparative genomics of Steinernema reveals deeply conserved gene regulatory networks.</title>
        <authorList>
            <person name="Dillman A.R."/>
            <person name="Macchietto M."/>
            <person name="Porter C.F."/>
            <person name="Rogers A."/>
            <person name="Williams B."/>
            <person name="Antoshechkin I."/>
            <person name="Lee M.M."/>
            <person name="Goodwin Z."/>
            <person name="Lu X."/>
            <person name="Lewis E.E."/>
            <person name="Goodrich-Blair H."/>
            <person name="Stock S.P."/>
            <person name="Adams B.J."/>
            <person name="Sternberg P.W."/>
            <person name="Mortazavi A."/>
        </authorList>
    </citation>
    <scope>NUCLEOTIDE SEQUENCE [LARGE SCALE GENOMIC DNA]</scope>
    <source>
        <strain evidence="3 4">ALL</strain>
    </source>
</reference>
<gene>
    <name evidence="3" type="ORF">L596_008649</name>
</gene>
<organism evidence="3 4">
    <name type="scientific">Steinernema carpocapsae</name>
    <name type="common">Entomopathogenic nematode</name>
    <dbReference type="NCBI Taxonomy" id="34508"/>
    <lineage>
        <taxon>Eukaryota</taxon>
        <taxon>Metazoa</taxon>
        <taxon>Ecdysozoa</taxon>
        <taxon>Nematoda</taxon>
        <taxon>Chromadorea</taxon>
        <taxon>Rhabditida</taxon>
        <taxon>Tylenchina</taxon>
        <taxon>Panagrolaimomorpha</taxon>
        <taxon>Strongyloidoidea</taxon>
        <taxon>Steinernematidae</taxon>
        <taxon>Steinernema</taxon>
    </lineage>
</organism>
<dbReference type="PROSITE" id="PS51257">
    <property type="entry name" value="PROKAR_LIPOPROTEIN"/>
    <property type="match status" value="1"/>
</dbReference>
<feature type="region of interest" description="Disordered" evidence="1">
    <location>
        <begin position="231"/>
        <end position="275"/>
    </location>
</feature>
<sequence>MILLRLFTFVFGFGLTACQQYGGDKPIIVPTDKNAQFPNLITADNFPLFPFTDQFNTGLEWNPANKYSYAGDLNVPVPGWGVWDMDANLYYGNINTDVKVGYQVRPTNHLKIKPETLALLGQNPAFRAARKSAKEVLVGRLPYGYEPIKCKPPYCNPFVHHTGVGVEFEQGDDWFVIGGIDFPVPVGELGAGVRFPLSGAFEQGSSPYAYAHAHAFNPVSPFDLSKVDDLQNLPRRKRPNHPEDPEDPTPPPVQPRRSPLRKIHPPKGEKKPILI</sequence>